<evidence type="ECO:0000313" key="2">
    <source>
        <dbReference type="Proteomes" id="UP001164539"/>
    </source>
</evidence>
<evidence type="ECO:0000313" key="1">
    <source>
        <dbReference type="EMBL" id="KAJ4700798.1"/>
    </source>
</evidence>
<protein>
    <submittedName>
        <fullName evidence="1">Uncharacterized protein</fullName>
    </submittedName>
</protein>
<keyword evidence="2" id="KW-1185">Reference proteome</keyword>
<sequence length="78" mass="8259">MSKEAGNAKAKAKAKNNASVIPPQKKSVKKMMYESLIQSCSSSSDQVKDNASGSPENTVTQAKTKVAKKDKSVFPSSP</sequence>
<gene>
    <name evidence="1" type="ORF">OWV82_024121</name>
</gene>
<organism evidence="1 2">
    <name type="scientific">Melia azedarach</name>
    <name type="common">Chinaberry tree</name>
    <dbReference type="NCBI Taxonomy" id="155640"/>
    <lineage>
        <taxon>Eukaryota</taxon>
        <taxon>Viridiplantae</taxon>
        <taxon>Streptophyta</taxon>
        <taxon>Embryophyta</taxon>
        <taxon>Tracheophyta</taxon>
        <taxon>Spermatophyta</taxon>
        <taxon>Magnoliopsida</taxon>
        <taxon>eudicotyledons</taxon>
        <taxon>Gunneridae</taxon>
        <taxon>Pentapetalae</taxon>
        <taxon>rosids</taxon>
        <taxon>malvids</taxon>
        <taxon>Sapindales</taxon>
        <taxon>Meliaceae</taxon>
        <taxon>Melia</taxon>
    </lineage>
</organism>
<name>A0ACC1WPI3_MELAZ</name>
<proteinExistence type="predicted"/>
<reference evidence="1 2" key="1">
    <citation type="journal article" date="2023" name="Science">
        <title>Complex scaffold remodeling in plant triterpene biosynthesis.</title>
        <authorList>
            <person name="De La Pena R."/>
            <person name="Hodgson H."/>
            <person name="Liu J.C."/>
            <person name="Stephenson M.J."/>
            <person name="Martin A.C."/>
            <person name="Owen C."/>
            <person name="Harkess A."/>
            <person name="Leebens-Mack J."/>
            <person name="Jimenez L.E."/>
            <person name="Osbourn A."/>
            <person name="Sattely E.S."/>
        </authorList>
    </citation>
    <scope>NUCLEOTIDE SEQUENCE [LARGE SCALE GENOMIC DNA]</scope>
    <source>
        <strain evidence="2">cv. JPN11</strain>
        <tissue evidence="1">Leaf</tissue>
    </source>
</reference>
<accession>A0ACC1WPI3</accession>
<dbReference type="EMBL" id="CM051407">
    <property type="protein sequence ID" value="KAJ4700798.1"/>
    <property type="molecule type" value="Genomic_DNA"/>
</dbReference>
<comment type="caution">
    <text evidence="1">The sequence shown here is derived from an EMBL/GenBank/DDBJ whole genome shotgun (WGS) entry which is preliminary data.</text>
</comment>
<dbReference type="Proteomes" id="UP001164539">
    <property type="component" value="Chromosome 14"/>
</dbReference>